<keyword evidence="4" id="KW-0479">Metal-binding</keyword>
<dbReference type="Proteomes" id="UP000236311">
    <property type="component" value="Unassembled WGS sequence"/>
</dbReference>
<gene>
    <name evidence="8" type="primary">hpdA_1</name>
    <name evidence="8" type="ORF">AMURIS_01842</name>
</gene>
<dbReference type="PANTHER" id="PTHR30352">
    <property type="entry name" value="PYRUVATE FORMATE-LYASE-ACTIVATING ENZYME"/>
    <property type="match status" value="1"/>
</dbReference>
<dbReference type="PANTHER" id="PTHR30352:SF4">
    <property type="entry name" value="PYRUVATE FORMATE-LYASE 2-ACTIVATING ENZYME"/>
    <property type="match status" value="1"/>
</dbReference>
<evidence type="ECO:0000256" key="4">
    <source>
        <dbReference type="ARBA" id="ARBA00022723"/>
    </source>
</evidence>
<dbReference type="GO" id="GO:0016491">
    <property type="term" value="F:oxidoreductase activity"/>
    <property type="evidence" value="ECO:0007669"/>
    <property type="project" value="UniProtKB-KW"/>
</dbReference>
<name>A0A2K4ZF88_9FIRM</name>
<keyword evidence="9" id="KW-1185">Reference proteome</keyword>
<keyword evidence="5" id="KW-0408">Iron</keyword>
<evidence type="ECO:0000256" key="5">
    <source>
        <dbReference type="ARBA" id="ARBA00023004"/>
    </source>
</evidence>
<proteinExistence type="predicted"/>
<protein>
    <submittedName>
        <fullName evidence="8">4-hydroxyphenylacetate decarboxylase activating enzyme</fullName>
        <ecNumber evidence="8">1.97.1.-</ecNumber>
    </submittedName>
</protein>
<dbReference type="InterPro" id="IPR058240">
    <property type="entry name" value="rSAM_sf"/>
</dbReference>
<keyword evidence="8" id="KW-0560">Oxidoreductase</keyword>
<evidence type="ECO:0000256" key="2">
    <source>
        <dbReference type="ARBA" id="ARBA00022485"/>
    </source>
</evidence>
<reference evidence="8 9" key="1">
    <citation type="submission" date="2018-01" db="EMBL/GenBank/DDBJ databases">
        <authorList>
            <person name="Gaut B.S."/>
            <person name="Morton B.R."/>
            <person name="Clegg M.T."/>
            <person name="Duvall M.R."/>
        </authorList>
    </citation>
    <scope>NUCLEOTIDE SEQUENCE [LARGE SCALE GENOMIC DNA]</scope>
    <source>
        <strain evidence="8">GP69</strain>
    </source>
</reference>
<keyword evidence="3" id="KW-0949">S-adenosyl-L-methionine</keyword>
<feature type="domain" description="Radical SAM core" evidence="7">
    <location>
        <begin position="1"/>
        <end position="176"/>
    </location>
</feature>
<dbReference type="EC" id="1.97.1.-" evidence="8"/>
<comment type="cofactor">
    <cofactor evidence="1">
        <name>[4Fe-4S] cluster</name>
        <dbReference type="ChEBI" id="CHEBI:49883"/>
    </cofactor>
</comment>
<evidence type="ECO:0000256" key="3">
    <source>
        <dbReference type="ARBA" id="ARBA00022691"/>
    </source>
</evidence>
<evidence type="ECO:0000256" key="1">
    <source>
        <dbReference type="ARBA" id="ARBA00001966"/>
    </source>
</evidence>
<dbReference type="InterPro" id="IPR034457">
    <property type="entry name" value="Organic_radical-activating"/>
</dbReference>
<evidence type="ECO:0000256" key="6">
    <source>
        <dbReference type="ARBA" id="ARBA00023014"/>
    </source>
</evidence>
<dbReference type="InterPro" id="IPR007197">
    <property type="entry name" value="rSAM"/>
</dbReference>
<dbReference type="Pfam" id="PF04055">
    <property type="entry name" value="Radical_SAM"/>
    <property type="match status" value="1"/>
</dbReference>
<organism evidence="8 9">
    <name type="scientific">Acetatifactor muris</name>
    <dbReference type="NCBI Taxonomy" id="879566"/>
    <lineage>
        <taxon>Bacteria</taxon>
        <taxon>Bacillati</taxon>
        <taxon>Bacillota</taxon>
        <taxon>Clostridia</taxon>
        <taxon>Lachnospirales</taxon>
        <taxon>Lachnospiraceae</taxon>
        <taxon>Acetatifactor</taxon>
    </lineage>
</organism>
<keyword evidence="2" id="KW-0004">4Fe-4S</keyword>
<accession>A0A2K4ZF88</accession>
<sequence>MRDVDFYKASQGGVAVSGGEPMLQPEGVAELCRRLRQLGVSTLIDTAGNVPWDHFERVLPYTDCLFYDFKSPDEKVYREIVRGNQKLIYENLRKISDRGFALHVRIPLIPGINDDTHSLERSAALLVEMGIRNVDLLLFHRMGDAKYRAMGLSYAFRDMRPLSEERIREAQSVFERHFTVTVET</sequence>
<dbReference type="GO" id="GO:0051539">
    <property type="term" value="F:4 iron, 4 sulfur cluster binding"/>
    <property type="evidence" value="ECO:0007669"/>
    <property type="project" value="UniProtKB-KW"/>
</dbReference>
<keyword evidence="6" id="KW-0411">Iron-sulfur</keyword>
<evidence type="ECO:0000313" key="9">
    <source>
        <dbReference type="Proteomes" id="UP000236311"/>
    </source>
</evidence>
<dbReference type="GO" id="GO:0046872">
    <property type="term" value="F:metal ion binding"/>
    <property type="evidence" value="ECO:0007669"/>
    <property type="project" value="UniProtKB-KW"/>
</dbReference>
<dbReference type="Gene3D" id="3.80.30.10">
    <property type="entry name" value="pyruvate-formate lyase- activating enzyme"/>
    <property type="match status" value="1"/>
</dbReference>
<dbReference type="PROSITE" id="PS51918">
    <property type="entry name" value="RADICAL_SAM"/>
    <property type="match status" value="1"/>
</dbReference>
<dbReference type="SUPFAM" id="SSF102114">
    <property type="entry name" value="Radical SAM enzymes"/>
    <property type="match status" value="1"/>
</dbReference>
<evidence type="ECO:0000259" key="7">
    <source>
        <dbReference type="PROSITE" id="PS51918"/>
    </source>
</evidence>
<dbReference type="EMBL" id="OFSM01000008">
    <property type="protein sequence ID" value="SOY29127.1"/>
    <property type="molecule type" value="Genomic_DNA"/>
</dbReference>
<evidence type="ECO:0000313" key="8">
    <source>
        <dbReference type="EMBL" id="SOY29127.1"/>
    </source>
</evidence>
<dbReference type="AlphaFoldDB" id="A0A2K4ZF88"/>